<evidence type="ECO:0000313" key="3">
    <source>
        <dbReference type="EMBL" id="AOP52369.1"/>
    </source>
</evidence>
<dbReference type="AlphaFoldDB" id="A0A1D7VZX2"/>
<sequence>MKAWSAKSTAVKTCAGVKMDQVRTNLFLRCGLKVASMASCCGPARNSPIGASQEEASPAEVGVEREESRTEVRMSGGESTAASAAQGQLLAELAALAPQDLAMIGLAGGSFFMGSEDPLAYPDDGEGPVREVSVDGFAIAATTVTVAEYAAFVAATGHRTDAETHGDSLVFTGLLAEGLAETTPSVQATPWWRPVTEATWLHPSGPGPSGVPSVPGSTLEGASLNDWARHPVTHVSHADAEAYAQWVGARLPTETEWEFASRGGLEQQPYPWGSVREPQGLAHMNTFTGVFPNAPTMPVGTVPADAFAPNGFGLHNTTGNVWEWTSSHFSDHDQRPVLRGGSYMCHDSYCRRYRTSARSAATPDTSLGHTGFRLAIDL</sequence>
<evidence type="ECO:0000313" key="4">
    <source>
        <dbReference type="Proteomes" id="UP000094793"/>
    </source>
</evidence>
<protein>
    <submittedName>
        <fullName evidence="3">Sulfatase modifying factor 1 (C-alpha-formyglycine-generating enzyme 1)</fullName>
    </submittedName>
</protein>
<evidence type="ECO:0000256" key="1">
    <source>
        <dbReference type="SAM" id="MobiDB-lite"/>
    </source>
</evidence>
<name>A0A1D7VZX2_BREAU</name>
<reference evidence="4" key="1">
    <citation type="submission" date="2016-09" db="EMBL/GenBank/DDBJ databases">
        <title>Complete Genome Sequence of Brevibacterium linens SMQ-1335.</title>
        <authorList>
            <person name="de Melo A.G."/>
            <person name="Labrie S.J."/>
            <person name="Dumaresq J."/>
            <person name="Roberts R.J."/>
            <person name="Tremblay D.M."/>
            <person name="Moineau S."/>
        </authorList>
    </citation>
    <scope>NUCLEOTIDE SEQUENCE [LARGE SCALE GENOMIC DNA]</scope>
    <source>
        <strain evidence="4">SMQ-1335</strain>
    </source>
</reference>
<dbReference type="EMBL" id="CP017150">
    <property type="protein sequence ID" value="AOP52369.1"/>
    <property type="molecule type" value="Genomic_DNA"/>
</dbReference>
<organism evidence="3 4">
    <name type="scientific">Brevibacterium aurantiacum</name>
    <dbReference type="NCBI Taxonomy" id="273384"/>
    <lineage>
        <taxon>Bacteria</taxon>
        <taxon>Bacillati</taxon>
        <taxon>Actinomycetota</taxon>
        <taxon>Actinomycetes</taxon>
        <taxon>Micrococcales</taxon>
        <taxon>Brevibacteriaceae</taxon>
        <taxon>Brevibacterium</taxon>
    </lineage>
</organism>
<gene>
    <name evidence="3" type="ORF">BLSMQ_0655</name>
</gene>
<evidence type="ECO:0000259" key="2">
    <source>
        <dbReference type="Pfam" id="PF03781"/>
    </source>
</evidence>
<dbReference type="Pfam" id="PF03781">
    <property type="entry name" value="FGE-sulfatase"/>
    <property type="match status" value="1"/>
</dbReference>
<dbReference type="GO" id="GO:0120147">
    <property type="term" value="F:formylglycine-generating oxidase activity"/>
    <property type="evidence" value="ECO:0007669"/>
    <property type="project" value="TreeGrafter"/>
</dbReference>
<dbReference type="Gene3D" id="3.90.1580.10">
    <property type="entry name" value="paralog of FGE (formylglycine-generating enzyme)"/>
    <property type="match status" value="1"/>
</dbReference>
<dbReference type="KEGG" id="blin:BLSMQ_0655"/>
<dbReference type="InterPro" id="IPR042095">
    <property type="entry name" value="SUMF_sf"/>
</dbReference>
<dbReference type="PATRIC" id="fig|1703.10.peg.677"/>
<proteinExistence type="predicted"/>
<dbReference type="SUPFAM" id="SSF56436">
    <property type="entry name" value="C-type lectin-like"/>
    <property type="match status" value="1"/>
</dbReference>
<dbReference type="eggNOG" id="COG1262">
    <property type="taxonomic scope" value="Bacteria"/>
</dbReference>
<dbReference type="InterPro" id="IPR005532">
    <property type="entry name" value="SUMF_dom"/>
</dbReference>
<feature type="compositionally biased region" description="Basic and acidic residues" evidence="1">
    <location>
        <begin position="62"/>
        <end position="72"/>
    </location>
</feature>
<dbReference type="Proteomes" id="UP000094793">
    <property type="component" value="Chromosome"/>
</dbReference>
<accession>A0A1D7VZX2</accession>
<dbReference type="InterPro" id="IPR016187">
    <property type="entry name" value="CTDL_fold"/>
</dbReference>
<dbReference type="PANTHER" id="PTHR23150:SF19">
    <property type="entry name" value="FORMYLGLYCINE-GENERATING ENZYME"/>
    <property type="match status" value="1"/>
</dbReference>
<dbReference type="InterPro" id="IPR051043">
    <property type="entry name" value="Sulfatase_Mod_Factor_Kinase"/>
</dbReference>
<feature type="region of interest" description="Disordered" evidence="1">
    <location>
        <begin position="45"/>
        <end position="79"/>
    </location>
</feature>
<feature type="domain" description="Sulfatase-modifying factor enzyme-like" evidence="2">
    <location>
        <begin position="102"/>
        <end position="375"/>
    </location>
</feature>
<dbReference type="PANTHER" id="PTHR23150">
    <property type="entry name" value="SULFATASE MODIFYING FACTOR 1, 2"/>
    <property type="match status" value="1"/>
</dbReference>